<dbReference type="Gene3D" id="3.40.30.10">
    <property type="entry name" value="Glutaredoxin"/>
    <property type="match status" value="1"/>
</dbReference>
<evidence type="ECO:0008006" key="3">
    <source>
        <dbReference type="Google" id="ProtNLM"/>
    </source>
</evidence>
<dbReference type="AlphaFoldDB" id="A0A9D1EUJ8"/>
<comment type="caution">
    <text evidence="1">The sequence shown here is derived from an EMBL/GenBank/DDBJ whole genome shotgun (WGS) entry which is preliminary data.</text>
</comment>
<organism evidence="1 2">
    <name type="scientific">Candidatus Limivivens intestinipullorum</name>
    <dbReference type="NCBI Taxonomy" id="2840858"/>
    <lineage>
        <taxon>Bacteria</taxon>
        <taxon>Bacillati</taxon>
        <taxon>Bacillota</taxon>
        <taxon>Clostridia</taxon>
        <taxon>Lachnospirales</taxon>
        <taxon>Lachnospiraceae</taxon>
        <taxon>Lachnospiraceae incertae sedis</taxon>
        <taxon>Candidatus Limivivens</taxon>
    </lineage>
</organism>
<accession>A0A9D1EUJ8</accession>
<protein>
    <recommendedName>
        <fullName evidence="3">Glutaredoxin</fullName>
    </recommendedName>
</protein>
<name>A0A9D1EUJ8_9FIRM</name>
<sequence>MKVYGAQICIDCRNYKAIQKARGFEAEYIEITEDTGKLKEFLKLRDHDPVLAPVRERGGIGIPLFVMEDGRKTLDMNEAFSWIGQPPVRPEEIIEKREG</sequence>
<proteinExistence type="predicted"/>
<gene>
    <name evidence="1" type="ORF">IAB44_13295</name>
</gene>
<reference evidence="1" key="1">
    <citation type="submission" date="2020-10" db="EMBL/GenBank/DDBJ databases">
        <authorList>
            <person name="Gilroy R."/>
        </authorList>
    </citation>
    <scope>NUCLEOTIDE SEQUENCE</scope>
    <source>
        <strain evidence="1">CHK190-19873</strain>
    </source>
</reference>
<evidence type="ECO:0000313" key="2">
    <source>
        <dbReference type="Proteomes" id="UP000823935"/>
    </source>
</evidence>
<evidence type="ECO:0000313" key="1">
    <source>
        <dbReference type="EMBL" id="HIS32499.1"/>
    </source>
</evidence>
<reference evidence="1" key="2">
    <citation type="journal article" date="2021" name="PeerJ">
        <title>Extensive microbial diversity within the chicken gut microbiome revealed by metagenomics and culture.</title>
        <authorList>
            <person name="Gilroy R."/>
            <person name="Ravi A."/>
            <person name="Getino M."/>
            <person name="Pursley I."/>
            <person name="Horton D.L."/>
            <person name="Alikhan N.F."/>
            <person name="Baker D."/>
            <person name="Gharbi K."/>
            <person name="Hall N."/>
            <person name="Watson M."/>
            <person name="Adriaenssens E.M."/>
            <person name="Foster-Nyarko E."/>
            <person name="Jarju S."/>
            <person name="Secka A."/>
            <person name="Antonio M."/>
            <person name="Oren A."/>
            <person name="Chaudhuri R.R."/>
            <person name="La Ragione R."/>
            <person name="Hildebrand F."/>
            <person name="Pallen M.J."/>
        </authorList>
    </citation>
    <scope>NUCLEOTIDE SEQUENCE</scope>
    <source>
        <strain evidence="1">CHK190-19873</strain>
    </source>
</reference>
<dbReference type="EMBL" id="DVIQ01000084">
    <property type="protein sequence ID" value="HIS32499.1"/>
    <property type="molecule type" value="Genomic_DNA"/>
</dbReference>
<dbReference type="Proteomes" id="UP000823935">
    <property type="component" value="Unassembled WGS sequence"/>
</dbReference>